<comment type="function">
    <text evidence="7">Endonuclease that is involved in the suppression of homologous recombination and thus may have a key role in the control of bacterial genetic diversity.</text>
</comment>
<evidence type="ECO:0000256" key="4">
    <source>
        <dbReference type="ARBA" id="ARBA00022840"/>
    </source>
</evidence>
<feature type="coiled-coil region" evidence="8">
    <location>
        <begin position="547"/>
        <end position="617"/>
    </location>
</feature>
<reference evidence="11 12" key="1">
    <citation type="submission" date="2021-12" db="EMBL/GenBank/DDBJ databases">
        <title>Discovery of the Pendulisporaceae a myxobacterial family with distinct sporulation behavior and unique specialized metabolism.</title>
        <authorList>
            <person name="Garcia R."/>
            <person name="Popoff A."/>
            <person name="Bader C.D."/>
            <person name="Loehr J."/>
            <person name="Walesch S."/>
            <person name="Walt C."/>
            <person name="Boldt J."/>
            <person name="Bunk B."/>
            <person name="Haeckl F.J.F.P.J."/>
            <person name="Gunesch A.P."/>
            <person name="Birkelbach J."/>
            <person name="Nuebel U."/>
            <person name="Pietschmann T."/>
            <person name="Bach T."/>
            <person name="Mueller R."/>
        </authorList>
    </citation>
    <scope>NUCLEOTIDE SEQUENCE [LARGE SCALE GENOMIC DNA]</scope>
    <source>
        <strain evidence="11 12">MSr12523</strain>
    </source>
</reference>
<dbReference type="InterPro" id="IPR045076">
    <property type="entry name" value="MutS"/>
</dbReference>
<proteinExistence type="inferred from homology"/>
<dbReference type="InterPro" id="IPR007696">
    <property type="entry name" value="DNA_mismatch_repair_MutS_core"/>
</dbReference>
<dbReference type="InterPro" id="IPR002625">
    <property type="entry name" value="Smr_dom"/>
</dbReference>
<dbReference type="PANTHER" id="PTHR48466">
    <property type="entry name" value="OS10G0509000 PROTEIN-RELATED"/>
    <property type="match status" value="1"/>
</dbReference>
<dbReference type="InterPro" id="IPR000432">
    <property type="entry name" value="DNA_mismatch_repair_MutS_C"/>
</dbReference>
<evidence type="ECO:0000256" key="6">
    <source>
        <dbReference type="ARBA" id="ARBA00023125"/>
    </source>
</evidence>
<dbReference type="SUPFAM" id="SSF48334">
    <property type="entry name" value="DNA repair protein MutS, domain III"/>
    <property type="match status" value="1"/>
</dbReference>
<name>A0ABZ2K489_9BACT</name>
<evidence type="ECO:0000256" key="5">
    <source>
        <dbReference type="ARBA" id="ARBA00022884"/>
    </source>
</evidence>
<dbReference type="EC" id="3.6.4.-" evidence="7"/>
<dbReference type="NCBIfam" id="TIGR01069">
    <property type="entry name" value="mutS2"/>
    <property type="match status" value="1"/>
</dbReference>
<dbReference type="SUPFAM" id="SSF52540">
    <property type="entry name" value="P-loop containing nucleoside triphosphate hydrolases"/>
    <property type="match status" value="1"/>
</dbReference>
<dbReference type="SMART" id="SM00534">
    <property type="entry name" value="MUTSac"/>
    <property type="match status" value="1"/>
</dbReference>
<keyword evidence="5 7" id="KW-0694">RNA-binding</keyword>
<dbReference type="Gene3D" id="3.40.50.300">
    <property type="entry name" value="P-loop containing nucleotide triphosphate hydrolases"/>
    <property type="match status" value="1"/>
</dbReference>
<accession>A0ABZ2K489</accession>
<keyword evidence="7" id="KW-0255">Endonuclease</keyword>
<evidence type="ECO:0000313" key="11">
    <source>
        <dbReference type="EMBL" id="WXA92032.1"/>
    </source>
</evidence>
<dbReference type="EMBL" id="CP089982">
    <property type="protein sequence ID" value="WXA92032.1"/>
    <property type="molecule type" value="Genomic_DNA"/>
</dbReference>
<feature type="compositionally biased region" description="Low complexity" evidence="9">
    <location>
        <begin position="705"/>
        <end position="723"/>
    </location>
</feature>
<dbReference type="InterPro" id="IPR036187">
    <property type="entry name" value="DNA_mismatch_repair_MutS_sf"/>
</dbReference>
<keyword evidence="12" id="KW-1185">Reference proteome</keyword>
<comment type="function">
    <text evidence="7">Acts as a ribosome collision sensor, splitting the ribosome into its 2 subunits. Detects stalled/collided 70S ribosomes which it binds and splits by an ATP-hydrolysis driven conformational change. Acts upstream of the ribosome quality control system (RQC), a ribosome-associated complex that mediates the extraction of incompletely synthesized nascent chains from stalled ribosomes and their subsequent degradation. Probably generates substrates for RQC.</text>
</comment>
<evidence type="ECO:0000256" key="3">
    <source>
        <dbReference type="ARBA" id="ARBA00022801"/>
    </source>
</evidence>
<comment type="similarity">
    <text evidence="7">Belongs to the DNA mismatch repair MutS family. MutS2 subfamily.</text>
</comment>
<dbReference type="EC" id="3.1.-.-" evidence="7"/>
<dbReference type="PIRSF" id="PIRSF005814">
    <property type="entry name" value="MutS_YshD"/>
    <property type="match status" value="1"/>
</dbReference>
<evidence type="ECO:0000256" key="2">
    <source>
        <dbReference type="ARBA" id="ARBA00022741"/>
    </source>
</evidence>
<keyword evidence="1 7" id="KW-0699">rRNA-binding</keyword>
<keyword evidence="2 7" id="KW-0547">Nucleotide-binding</keyword>
<dbReference type="Pfam" id="PF01713">
    <property type="entry name" value="Smr"/>
    <property type="match status" value="1"/>
</dbReference>
<protein>
    <recommendedName>
        <fullName evidence="7">Endonuclease MutS2</fullName>
        <ecNumber evidence="7">3.1.-.-</ecNumber>
    </recommendedName>
    <alternativeName>
        <fullName evidence="7">Ribosome-associated protein quality control-upstream factor</fullName>
        <shortName evidence="7">RQC-upstream factor</shortName>
        <shortName evidence="7">RqcU</shortName>
        <ecNumber evidence="7">3.6.4.-</ecNumber>
    </alternativeName>
</protein>
<sequence>MSAEYPTSSALEAAAPAKTRADLEWDRVLSAVAERCQGDMGKSEALSLSFAGTREEVRARLAEAKEAHSCLLAGEPLPVSATFDVTEAVQRLKVGGALGPIELRGIGGMLTAARALRRFLHARRGTLPALYAACATDPTLDGLAEEVAGSFDPDGTLSDRASPALGRLRAERQAARQRMLARLEDLMVRYERVLQDKFVTEREGRYVLPVRSDAHERFPGLVHATSASGSTIFVEPRAVIPMGNRLKMLDAEVEREEIAVYTRLSTLLGDALASLEACRAAIARADVLAAIAQLAEELGLVFPNVVDEPRLDLKKARHPLLALDGTKVIASDLAIGAGHAVVVSGPNAGGKTVALKTMGLAALMVRAGLPVACDEGSVVGIFDVVVSDVGDDQNLSKNLSTFSAHVSNLRDILDAAHRGALVLLDELAGGTDPREGEALAAGVLDSLCARGGAVVVTTHYEGLKALALADERFQNASVGFDLTTMEPTFRVTIGIPGSSSALAVARRFGMPGTVIERAERFLSREDQSFETLVKRLHEERAALELARSAATTREREAEQARARLEAEIARTRDQEARIVSREAEALLASLRRAKDDLREAQARLRAKKLDEAQLRDAERAIQRVSGAVALGGELEPVVRAREARERGEAAERRPLAPGEVRRGTRVYVPRLRAEAEVVEVSGESVRVSAGALKLNVPLGELRSAAPAEPAAPAKPAPAAAPGGEARRDPAIATSDNTCDLRGLRVDDALALATSFLDRCLNERRSVAFLLHGHGTGALRDALRKELKSSSYVAHMRSGTQEEGGDGVTVVWLS</sequence>
<evidence type="ECO:0000256" key="8">
    <source>
        <dbReference type="SAM" id="Coils"/>
    </source>
</evidence>
<dbReference type="PROSITE" id="PS50828">
    <property type="entry name" value="SMR"/>
    <property type="match status" value="1"/>
</dbReference>
<dbReference type="Pfam" id="PF00488">
    <property type="entry name" value="MutS_V"/>
    <property type="match status" value="1"/>
</dbReference>
<evidence type="ECO:0000259" key="10">
    <source>
        <dbReference type="PROSITE" id="PS50828"/>
    </source>
</evidence>
<dbReference type="SMART" id="SM00463">
    <property type="entry name" value="SMR"/>
    <property type="match status" value="1"/>
</dbReference>
<dbReference type="InterPro" id="IPR036063">
    <property type="entry name" value="Smr_dom_sf"/>
</dbReference>
<keyword evidence="7" id="KW-0540">Nuclease</keyword>
<evidence type="ECO:0000256" key="1">
    <source>
        <dbReference type="ARBA" id="ARBA00022730"/>
    </source>
</evidence>
<evidence type="ECO:0000313" key="12">
    <source>
        <dbReference type="Proteomes" id="UP001379533"/>
    </source>
</evidence>
<dbReference type="Gene3D" id="3.30.1370.110">
    <property type="match status" value="1"/>
</dbReference>
<dbReference type="InterPro" id="IPR046893">
    <property type="entry name" value="MSSS"/>
</dbReference>
<evidence type="ECO:0000256" key="7">
    <source>
        <dbReference type="HAMAP-Rule" id="MF_00092"/>
    </source>
</evidence>
<feature type="region of interest" description="Disordered" evidence="9">
    <location>
        <begin position="705"/>
        <end position="732"/>
    </location>
</feature>
<dbReference type="SMART" id="SM00533">
    <property type="entry name" value="MUTSd"/>
    <property type="match status" value="1"/>
</dbReference>
<feature type="binding site" evidence="7">
    <location>
        <begin position="345"/>
        <end position="352"/>
    </location>
    <ligand>
        <name>ATP</name>
        <dbReference type="ChEBI" id="CHEBI:30616"/>
    </ligand>
</feature>
<feature type="domain" description="Smr" evidence="10">
    <location>
        <begin position="738"/>
        <end position="813"/>
    </location>
</feature>
<dbReference type="Pfam" id="PF20297">
    <property type="entry name" value="MSSS"/>
    <property type="match status" value="1"/>
</dbReference>
<gene>
    <name evidence="7" type="primary">mutS2</name>
    <name evidence="7" type="synonym">rqcU</name>
    <name evidence="11" type="ORF">LZC95_36970</name>
</gene>
<comment type="subunit">
    <text evidence="7">Homodimer. Binds to stalled ribosomes, contacting rRNA.</text>
</comment>
<keyword evidence="6 7" id="KW-0238">DNA-binding</keyword>
<dbReference type="InterPro" id="IPR027417">
    <property type="entry name" value="P-loop_NTPase"/>
</dbReference>
<dbReference type="SUPFAM" id="SSF160443">
    <property type="entry name" value="SMR domain-like"/>
    <property type="match status" value="1"/>
</dbReference>
<dbReference type="Proteomes" id="UP001379533">
    <property type="component" value="Chromosome"/>
</dbReference>
<keyword evidence="4 7" id="KW-0067">ATP-binding</keyword>
<dbReference type="PANTHER" id="PTHR48466:SF2">
    <property type="entry name" value="OS10G0509000 PROTEIN"/>
    <property type="match status" value="1"/>
</dbReference>
<dbReference type="HAMAP" id="MF_00092">
    <property type="entry name" value="MutS2"/>
    <property type="match status" value="1"/>
</dbReference>
<evidence type="ECO:0000256" key="9">
    <source>
        <dbReference type="SAM" id="MobiDB-lite"/>
    </source>
</evidence>
<dbReference type="RefSeq" id="WP_394842651.1">
    <property type="nucleotide sequence ID" value="NZ_CP089982.1"/>
</dbReference>
<keyword evidence="3 7" id="KW-0378">Hydrolase</keyword>
<organism evidence="11 12">
    <name type="scientific">Pendulispora brunnea</name>
    <dbReference type="NCBI Taxonomy" id="2905690"/>
    <lineage>
        <taxon>Bacteria</taxon>
        <taxon>Pseudomonadati</taxon>
        <taxon>Myxococcota</taxon>
        <taxon>Myxococcia</taxon>
        <taxon>Myxococcales</taxon>
        <taxon>Sorangiineae</taxon>
        <taxon>Pendulisporaceae</taxon>
        <taxon>Pendulispora</taxon>
    </lineage>
</organism>
<keyword evidence="8" id="KW-0175">Coiled coil</keyword>
<dbReference type="InterPro" id="IPR005747">
    <property type="entry name" value="MutS2"/>
</dbReference>